<dbReference type="RefSeq" id="WP_369455028.1">
    <property type="nucleotide sequence ID" value="NZ_JBGCUO010000001.1"/>
</dbReference>
<dbReference type="Gene3D" id="3.40.470.10">
    <property type="entry name" value="Uracil-DNA glycosylase-like domain"/>
    <property type="match status" value="1"/>
</dbReference>
<proteinExistence type="predicted"/>
<dbReference type="SMART" id="SM00987">
    <property type="entry name" value="UreE_C"/>
    <property type="match status" value="1"/>
</dbReference>
<dbReference type="InterPro" id="IPR036895">
    <property type="entry name" value="Uracil-DNA_glycosylase-like_sf"/>
</dbReference>
<accession>A0ABV4AG11</accession>
<organism evidence="2 3">
    <name type="scientific">Isoalcanivorax beigongshangi</name>
    <dbReference type="NCBI Taxonomy" id="3238810"/>
    <lineage>
        <taxon>Bacteria</taxon>
        <taxon>Pseudomonadati</taxon>
        <taxon>Pseudomonadota</taxon>
        <taxon>Gammaproteobacteria</taxon>
        <taxon>Oceanospirillales</taxon>
        <taxon>Alcanivoracaceae</taxon>
        <taxon>Isoalcanivorax</taxon>
    </lineage>
</organism>
<name>A0ABV4AG11_9GAMM</name>
<protein>
    <submittedName>
        <fullName evidence="2">Uracil-DNA glycosylase family protein</fullName>
    </submittedName>
</protein>
<dbReference type="CDD" id="cd10033">
    <property type="entry name" value="UDG_like"/>
    <property type="match status" value="1"/>
</dbReference>
<dbReference type="SUPFAM" id="SSF52141">
    <property type="entry name" value="Uracil-DNA glycosylase-like"/>
    <property type="match status" value="1"/>
</dbReference>
<evidence type="ECO:0000313" key="2">
    <source>
        <dbReference type="EMBL" id="MEY1661779.1"/>
    </source>
</evidence>
<dbReference type="SMART" id="SM00986">
    <property type="entry name" value="UDG"/>
    <property type="match status" value="1"/>
</dbReference>
<dbReference type="Pfam" id="PF03167">
    <property type="entry name" value="UDG"/>
    <property type="match status" value="1"/>
</dbReference>
<gene>
    <name evidence="2" type="ORF">AB5I84_06415</name>
</gene>
<dbReference type="InterPro" id="IPR047124">
    <property type="entry name" value="HI_0220.2"/>
</dbReference>
<feature type="domain" description="Uracil-DNA glycosylase-like" evidence="1">
    <location>
        <begin position="29"/>
        <end position="184"/>
    </location>
</feature>
<dbReference type="InterPro" id="IPR005122">
    <property type="entry name" value="Uracil-DNA_glycosylase-like"/>
</dbReference>
<dbReference type="PANTHER" id="PTHR42160:SF1">
    <property type="entry name" value="URACIL-DNA GLYCOSYLASE SUPERFAMILY PROTEIN"/>
    <property type="match status" value="1"/>
</dbReference>
<evidence type="ECO:0000259" key="1">
    <source>
        <dbReference type="SMART" id="SM00986"/>
    </source>
</evidence>
<dbReference type="Proteomes" id="UP001562065">
    <property type="component" value="Unassembled WGS sequence"/>
</dbReference>
<sequence>MTDPLIPLLEQVRACRLCEDQLPLGPRPVIRGLSTATLLIIGQAPGTKVHASGVPWDDPSGRRLRQWLAITDQQFYDEARIAIMPMGLCYPGRGNGGDLPPMPRCAPTWHPPVLAHLQAVQLVLLIGDHAQRYYLKDRQTLSQRVAQWPQYGPRYFPLPHPSPRNQRWLRERPWFEQEVVPALRDRVATALAAAPGSGG</sequence>
<dbReference type="EMBL" id="JBGCUO010000001">
    <property type="protein sequence ID" value="MEY1661779.1"/>
    <property type="molecule type" value="Genomic_DNA"/>
</dbReference>
<comment type="caution">
    <text evidence="2">The sequence shown here is derived from an EMBL/GenBank/DDBJ whole genome shotgun (WGS) entry which is preliminary data.</text>
</comment>
<reference evidence="2 3" key="1">
    <citation type="submission" date="2024-07" db="EMBL/GenBank/DDBJ databases">
        <authorList>
            <person name="Ren Q."/>
        </authorList>
    </citation>
    <scope>NUCLEOTIDE SEQUENCE [LARGE SCALE GENOMIC DNA]</scope>
    <source>
        <strain evidence="2 3">REN37</strain>
    </source>
</reference>
<dbReference type="PANTHER" id="PTHR42160">
    <property type="entry name" value="URACIL-DNA GLYCOSYLASE SUPERFAMILY PROTEIN"/>
    <property type="match status" value="1"/>
</dbReference>
<keyword evidence="3" id="KW-1185">Reference proteome</keyword>
<evidence type="ECO:0000313" key="3">
    <source>
        <dbReference type="Proteomes" id="UP001562065"/>
    </source>
</evidence>